<dbReference type="Pfam" id="PF01503">
    <property type="entry name" value="PRA-PH"/>
    <property type="match status" value="1"/>
</dbReference>
<protein>
    <submittedName>
        <fullName evidence="1">DNA-binding protein</fullName>
    </submittedName>
</protein>
<organism evidence="1 2">
    <name type="scientific">Limosilactobacillus rudii</name>
    <dbReference type="NCBI Taxonomy" id="2759755"/>
    <lineage>
        <taxon>Bacteria</taxon>
        <taxon>Bacillati</taxon>
        <taxon>Bacillota</taxon>
        <taxon>Bacilli</taxon>
        <taxon>Lactobacillales</taxon>
        <taxon>Lactobacillaceae</taxon>
        <taxon>Limosilactobacillus</taxon>
    </lineage>
</organism>
<dbReference type="CDD" id="cd11540">
    <property type="entry name" value="NTP-PPase_u3"/>
    <property type="match status" value="1"/>
</dbReference>
<reference evidence="1 2" key="1">
    <citation type="submission" date="2020-07" db="EMBL/GenBank/DDBJ databases">
        <title>Description of Limosilactobacillus balticus sp. nov., Limosilactobacillus agrestis sp. nov., Limosilactobacillus albertensis sp. nov., Limosilactobacillus rudii sp. nov., Limosilactobacillus fastidiosus sp. nov., five novel Limosilactobacillus species isolated from the vertebrate gastrointestinal tract, and proposal of 6 subspecies of Limosilactobacillus reuteri adapted to the gastrointestinal tract of specific vertebrate hosts.</title>
        <authorList>
            <person name="Li F."/>
            <person name="Cheng C."/>
            <person name="Zheng J."/>
            <person name="Quevedo R.M."/>
            <person name="Li J."/>
            <person name="Roos S."/>
            <person name="Gaenzle M.G."/>
            <person name="Walter J."/>
        </authorList>
    </citation>
    <scope>NUCLEOTIDE SEQUENCE [LARGE SCALE GENOMIC DNA]</scope>
    <source>
        <strain evidence="1 2">STM2_1</strain>
    </source>
</reference>
<dbReference type="GO" id="GO:0003677">
    <property type="term" value="F:DNA binding"/>
    <property type="evidence" value="ECO:0007669"/>
    <property type="project" value="UniProtKB-KW"/>
</dbReference>
<accession>A0A7W3YNB3</accession>
<dbReference type="AlphaFoldDB" id="A0A7W3YNB3"/>
<dbReference type="InterPro" id="IPR021130">
    <property type="entry name" value="PRib-ATP_PPHydrolase-like"/>
</dbReference>
<dbReference type="Proteomes" id="UP000517106">
    <property type="component" value="Unassembled WGS sequence"/>
</dbReference>
<keyword evidence="1" id="KW-0238">DNA-binding</keyword>
<proteinExistence type="predicted"/>
<dbReference type="Gene3D" id="1.10.287.1080">
    <property type="entry name" value="MazG-like"/>
    <property type="match status" value="1"/>
</dbReference>
<sequence length="107" mass="12371">MINFEEFTDNLRRWAEERDLLDKDPHVQFTKIVEELGETSAAYNKQKHTELVDSVGDLLVTIVVFCHQIGINPQEAYNYAWEQIANRKGKTVNGVFIKASDLEEDDK</sequence>
<evidence type="ECO:0000313" key="1">
    <source>
        <dbReference type="EMBL" id="MBB1097127.1"/>
    </source>
</evidence>
<keyword evidence="2" id="KW-1185">Reference proteome</keyword>
<dbReference type="SUPFAM" id="SSF101386">
    <property type="entry name" value="all-alpha NTP pyrophosphatases"/>
    <property type="match status" value="1"/>
</dbReference>
<gene>
    <name evidence="1" type="ORF">H5S09_04105</name>
</gene>
<comment type="caution">
    <text evidence="1">The sequence shown here is derived from an EMBL/GenBank/DDBJ whole genome shotgun (WGS) entry which is preliminary data.</text>
</comment>
<dbReference type="EMBL" id="JACIVA010000042">
    <property type="protein sequence ID" value="MBB1097127.1"/>
    <property type="molecule type" value="Genomic_DNA"/>
</dbReference>
<evidence type="ECO:0000313" key="2">
    <source>
        <dbReference type="Proteomes" id="UP000517106"/>
    </source>
</evidence>
<name>A0A7W3YNB3_9LACO</name>